<protein>
    <submittedName>
        <fullName evidence="1">Uncharacterized protein</fullName>
    </submittedName>
</protein>
<dbReference type="Proteomes" id="UP000251993">
    <property type="component" value="Chromosome"/>
</dbReference>
<proteinExistence type="predicted"/>
<keyword evidence="2" id="KW-1185">Reference proteome</keyword>
<dbReference type="EMBL" id="CP030850">
    <property type="protein sequence ID" value="AXE21165.1"/>
    <property type="molecule type" value="Genomic_DNA"/>
</dbReference>
<gene>
    <name evidence="1" type="ORF">DR864_27225</name>
</gene>
<dbReference type="RefSeq" id="WP_114069926.1">
    <property type="nucleotide sequence ID" value="NZ_CP030850.1"/>
</dbReference>
<evidence type="ECO:0000313" key="2">
    <source>
        <dbReference type="Proteomes" id="UP000251993"/>
    </source>
</evidence>
<reference evidence="1 2" key="1">
    <citation type="submission" date="2018-07" db="EMBL/GenBank/DDBJ databases">
        <title>Genome sequencing of Runella.</title>
        <authorList>
            <person name="Baek M.-G."/>
            <person name="Yi H."/>
        </authorList>
    </citation>
    <scope>NUCLEOTIDE SEQUENCE [LARGE SCALE GENOMIC DNA]</scope>
    <source>
        <strain evidence="1 2">HYN0085</strain>
    </source>
</reference>
<sequence length="152" mass="17375">MLPTDLFWEYLKPILEAIEGVTSVTLSDAERMDRLSMASRGADVYPAAFVMRPKYRGLDENTGVYAHKFKTTMYFFVMAGPEEAEQDAAYQTAERMSVDLMNKLFRDSKTYACLFNISTFEAEPVIYKTLDATYGYEVSFEVGLYINHLLAH</sequence>
<name>A0A344TR94_9BACT</name>
<dbReference type="KEGG" id="run:DR864_27225"/>
<dbReference type="OrthoDB" id="959478at2"/>
<dbReference type="AlphaFoldDB" id="A0A344TR94"/>
<evidence type="ECO:0000313" key="1">
    <source>
        <dbReference type="EMBL" id="AXE21165.1"/>
    </source>
</evidence>
<accession>A0A344TR94</accession>
<organism evidence="1 2">
    <name type="scientific">Runella rosea</name>
    <dbReference type="NCBI Taxonomy" id="2259595"/>
    <lineage>
        <taxon>Bacteria</taxon>
        <taxon>Pseudomonadati</taxon>
        <taxon>Bacteroidota</taxon>
        <taxon>Cytophagia</taxon>
        <taxon>Cytophagales</taxon>
        <taxon>Spirosomataceae</taxon>
        <taxon>Runella</taxon>
    </lineage>
</organism>